<dbReference type="InterPro" id="IPR029046">
    <property type="entry name" value="LolA/LolB/LppX"/>
</dbReference>
<comment type="caution">
    <text evidence="2">The sequence shown here is derived from an EMBL/GenBank/DDBJ whole genome shotgun (WGS) entry which is preliminary data.</text>
</comment>
<organism evidence="2 3">
    <name type="scientific">Streptomyces coryli</name>
    <dbReference type="NCBI Taxonomy" id="1128680"/>
    <lineage>
        <taxon>Bacteria</taxon>
        <taxon>Bacillati</taxon>
        <taxon>Actinomycetota</taxon>
        <taxon>Actinomycetes</taxon>
        <taxon>Kitasatosporales</taxon>
        <taxon>Streptomycetaceae</taxon>
        <taxon>Streptomyces</taxon>
    </lineage>
</organism>
<evidence type="ECO:0000256" key="1">
    <source>
        <dbReference type="SAM" id="SignalP"/>
    </source>
</evidence>
<sequence length="297" mass="31394">MARRTGVAIAMAALLAGAAACGGDGVGGGSGKKDRGAKGIGEGAQKLSPIAALKTVDEKTAGANSSKFTSTMTMGSALATKNDGALDWSDGTTGTATVTYTGGSMAQATKAIDADGVLPARYLPDAYYAQVEGAFQSRFPDKSWIRYGYDDLSKFMGPSGDYMKDQMQNSTPGQAVKLLLASKDVKRVGTETVRGVKTTHYAGTVDVADMTRKSSKELTEEQLRAVERQLKSAGITTQKVDIWVDGKDLMIKRLESGETKQGPYRMEAYYSDYGTKVSAEEPPAAETVDFTELQGQG</sequence>
<feature type="chain" id="PRO_5038990800" description="Lipoprotein" evidence="1">
    <location>
        <begin position="23"/>
        <end position="297"/>
    </location>
</feature>
<dbReference type="SUPFAM" id="SSF89392">
    <property type="entry name" value="Prokaryotic lipoproteins and lipoprotein localization factors"/>
    <property type="match status" value="1"/>
</dbReference>
<keyword evidence="3" id="KW-1185">Reference proteome</keyword>
<evidence type="ECO:0008006" key="4">
    <source>
        <dbReference type="Google" id="ProtNLM"/>
    </source>
</evidence>
<feature type="signal peptide" evidence="1">
    <location>
        <begin position="1"/>
        <end position="22"/>
    </location>
</feature>
<reference evidence="2 3" key="1">
    <citation type="submission" date="2020-02" db="EMBL/GenBank/DDBJ databases">
        <title>Whole-genome analyses of novel actinobacteria.</title>
        <authorList>
            <person name="Sahin N."/>
        </authorList>
    </citation>
    <scope>NUCLEOTIDE SEQUENCE [LARGE SCALE GENOMIC DNA]</scope>
    <source>
        <strain evidence="2 3">A7024</strain>
    </source>
</reference>
<evidence type="ECO:0000313" key="3">
    <source>
        <dbReference type="Proteomes" id="UP000481583"/>
    </source>
</evidence>
<dbReference type="AlphaFoldDB" id="A0A6G4TXW4"/>
<dbReference type="PROSITE" id="PS51257">
    <property type="entry name" value="PROKAR_LIPOPROTEIN"/>
    <property type="match status" value="1"/>
</dbReference>
<dbReference type="Proteomes" id="UP000481583">
    <property type="component" value="Unassembled WGS sequence"/>
</dbReference>
<dbReference type="Gene3D" id="2.50.20.20">
    <property type="match status" value="1"/>
</dbReference>
<gene>
    <name evidence="2" type="ORF">G5C51_07950</name>
</gene>
<evidence type="ECO:0000313" key="2">
    <source>
        <dbReference type="EMBL" id="NGN63841.1"/>
    </source>
</evidence>
<keyword evidence="1" id="KW-0732">Signal</keyword>
<dbReference type="EMBL" id="JAAKZV010000021">
    <property type="protein sequence ID" value="NGN63841.1"/>
    <property type="molecule type" value="Genomic_DNA"/>
</dbReference>
<name>A0A6G4TXW4_9ACTN</name>
<accession>A0A6G4TXW4</accession>
<proteinExistence type="predicted"/>
<protein>
    <recommendedName>
        <fullName evidence="4">Lipoprotein</fullName>
    </recommendedName>
</protein>
<dbReference type="RefSeq" id="WP_165233971.1">
    <property type="nucleotide sequence ID" value="NZ_JAAKZV010000021.1"/>
</dbReference>